<keyword evidence="1" id="KW-0472">Membrane</keyword>
<feature type="transmembrane region" description="Helical" evidence="1">
    <location>
        <begin position="59"/>
        <end position="81"/>
    </location>
</feature>
<organism evidence="3 4">
    <name type="scientific">Isachenkonia alkalipeptolytica</name>
    <dbReference type="NCBI Taxonomy" id="2565777"/>
    <lineage>
        <taxon>Bacteria</taxon>
        <taxon>Bacillati</taxon>
        <taxon>Bacillota</taxon>
        <taxon>Clostridia</taxon>
        <taxon>Eubacteriales</taxon>
        <taxon>Clostridiaceae</taxon>
        <taxon>Isachenkonia</taxon>
    </lineage>
</organism>
<evidence type="ECO:0000313" key="4">
    <source>
        <dbReference type="Proteomes" id="UP000449710"/>
    </source>
</evidence>
<dbReference type="CDD" id="cd07385">
    <property type="entry name" value="MPP_YkuE_C"/>
    <property type="match status" value="1"/>
</dbReference>
<evidence type="ECO:0000259" key="2">
    <source>
        <dbReference type="Pfam" id="PF00149"/>
    </source>
</evidence>
<gene>
    <name evidence="3" type="ORF">ISALK_03070</name>
</gene>
<dbReference type="InterPro" id="IPR004843">
    <property type="entry name" value="Calcineurin-like_PHP"/>
</dbReference>
<keyword evidence="4" id="KW-1185">Reference proteome</keyword>
<accession>A0AA43XJ03</accession>
<comment type="caution">
    <text evidence="3">The sequence shown here is derived from an EMBL/GenBank/DDBJ whole genome shotgun (WGS) entry which is preliminary data.</text>
</comment>
<feature type="transmembrane region" description="Helical" evidence="1">
    <location>
        <begin position="122"/>
        <end position="142"/>
    </location>
</feature>
<protein>
    <submittedName>
        <fullName evidence="3">Metallophosphoesterase</fullName>
    </submittedName>
</protein>
<dbReference type="Pfam" id="PF00149">
    <property type="entry name" value="Metallophos"/>
    <property type="match status" value="1"/>
</dbReference>
<dbReference type="InterPro" id="IPR029052">
    <property type="entry name" value="Metallo-depent_PP-like"/>
</dbReference>
<evidence type="ECO:0000313" key="3">
    <source>
        <dbReference type="EMBL" id="NBG87472.1"/>
    </source>
</evidence>
<dbReference type="AlphaFoldDB" id="A0AA43XJ03"/>
<feature type="transmembrane region" description="Helical" evidence="1">
    <location>
        <begin position="26"/>
        <end position="47"/>
    </location>
</feature>
<keyword evidence="1" id="KW-1133">Transmembrane helix</keyword>
<keyword evidence="1" id="KW-0812">Transmembrane</keyword>
<dbReference type="EMBL" id="SUMG01000002">
    <property type="protein sequence ID" value="NBG87472.1"/>
    <property type="molecule type" value="Genomic_DNA"/>
</dbReference>
<dbReference type="InterPro" id="IPR051158">
    <property type="entry name" value="Metallophosphoesterase_sf"/>
</dbReference>
<name>A0AA43XJ03_9CLOT</name>
<feature type="transmembrane region" description="Helical" evidence="1">
    <location>
        <begin position="90"/>
        <end position="110"/>
    </location>
</feature>
<dbReference type="PANTHER" id="PTHR31302:SF0">
    <property type="entry name" value="TRANSMEMBRANE PROTEIN WITH METALLOPHOSPHOESTERASE DOMAIN"/>
    <property type="match status" value="1"/>
</dbReference>
<dbReference type="Proteomes" id="UP000449710">
    <property type="component" value="Unassembled WGS sequence"/>
</dbReference>
<dbReference type="GO" id="GO:0016787">
    <property type="term" value="F:hydrolase activity"/>
    <property type="evidence" value="ECO:0007669"/>
    <property type="project" value="InterPro"/>
</dbReference>
<reference evidence="3 4" key="1">
    <citation type="submission" date="2019-04" db="EMBL/GenBank/DDBJ databases">
        <title>Isachenkonia alkalipeptolytica gen. nov. sp. nov. a new anaerobic, alkiliphilic organothrophic bacterium capable to reduce synthesized ferrihydrite isolated from a soda lake.</title>
        <authorList>
            <person name="Toshchakov S.V."/>
            <person name="Zavarzina D.G."/>
            <person name="Zhilina T.N."/>
            <person name="Kostrikina N.A."/>
            <person name="Kublanov I.V."/>
        </authorList>
    </citation>
    <scope>NUCLEOTIDE SEQUENCE [LARGE SCALE GENOMIC DNA]</scope>
    <source>
        <strain evidence="3 4">Z-1701</strain>
    </source>
</reference>
<dbReference type="Gene3D" id="3.60.21.10">
    <property type="match status" value="1"/>
</dbReference>
<sequence length="390" mass="44320">MGIYRQKMNFEIEKFKKGGNIMGKKLNIAAMGLFFTALYLGMNYYVYRGSIRGLEVPEPLLWLLRGAFLVIGSFFIFGMFLRKKPYIRNIAYLGNFWLGILSMAISVFLIRDLASLVMNFDMSRSTVIALIVTVLITAYSFYNGTSVPIVREVTIPTSKITEASQGVTITQLTDMHIGMLTSKKWLEKTVEIANGLNSDYIVITGDLIDGNRDSIQSFMPILKGLRALRGKYAIMGNHEIYSGLKDYHRFVKESGLTPLRNEGVTISNHLEIYGVDDLTVEKYLETPIDLKEILRDVDPDRYSVLLLHQPERFSQAVDQGIDLQLSGHTHSGQIPPLEWIIPFYFRYSKGLYNRKNSHIYTSPGTGVWGPPMRFLSKNEITKFHIVPKGE</sequence>
<feature type="domain" description="Calcineurin-like phosphoesterase" evidence="2">
    <location>
        <begin position="168"/>
        <end position="331"/>
    </location>
</feature>
<proteinExistence type="predicted"/>
<dbReference type="PANTHER" id="PTHR31302">
    <property type="entry name" value="TRANSMEMBRANE PROTEIN WITH METALLOPHOSPHOESTERASE DOMAIN-RELATED"/>
    <property type="match status" value="1"/>
</dbReference>
<dbReference type="SUPFAM" id="SSF56300">
    <property type="entry name" value="Metallo-dependent phosphatases"/>
    <property type="match status" value="1"/>
</dbReference>
<evidence type="ECO:0000256" key="1">
    <source>
        <dbReference type="SAM" id="Phobius"/>
    </source>
</evidence>